<evidence type="ECO:0000313" key="5">
    <source>
        <dbReference type="EMBL" id="WFC98670.1"/>
    </source>
</evidence>
<dbReference type="InterPro" id="IPR029451">
    <property type="entry name" value="RICTOR_M"/>
</dbReference>
<evidence type="ECO:0000256" key="1">
    <source>
        <dbReference type="ARBA" id="ARBA00008878"/>
    </source>
</evidence>
<comment type="similarity">
    <text evidence="1">Belongs to the RICTOR family.</text>
</comment>
<dbReference type="SUPFAM" id="SSF48371">
    <property type="entry name" value="ARM repeat"/>
    <property type="match status" value="1"/>
</dbReference>
<keyword evidence="2" id="KW-0175">Coiled coil</keyword>
<dbReference type="InterPro" id="IPR029453">
    <property type="entry name" value="Rictor_IV"/>
</dbReference>
<organism evidence="5 6">
    <name type="scientific">Malassezia yamatoensis</name>
    <dbReference type="NCBI Taxonomy" id="253288"/>
    <lineage>
        <taxon>Eukaryota</taxon>
        <taxon>Fungi</taxon>
        <taxon>Dikarya</taxon>
        <taxon>Basidiomycota</taxon>
        <taxon>Ustilaginomycotina</taxon>
        <taxon>Malasseziomycetes</taxon>
        <taxon>Malasseziales</taxon>
        <taxon>Malasseziaceae</taxon>
        <taxon>Malassezia</taxon>
    </lineage>
</organism>
<dbReference type="GO" id="GO:0031932">
    <property type="term" value="C:TORC2 complex"/>
    <property type="evidence" value="ECO:0007669"/>
    <property type="project" value="InterPro"/>
</dbReference>
<evidence type="ECO:0000313" key="6">
    <source>
        <dbReference type="Proteomes" id="UP001219567"/>
    </source>
</evidence>
<dbReference type="PANTHER" id="PTHR13298">
    <property type="entry name" value="CYTOSOLIC REGULATOR PIANISSIMO"/>
    <property type="match status" value="1"/>
</dbReference>
<dbReference type="GO" id="GO:0038203">
    <property type="term" value="P:TORC2 signaling"/>
    <property type="evidence" value="ECO:0007669"/>
    <property type="project" value="TreeGrafter"/>
</dbReference>
<feature type="domain" description="Rapamycin-insensitive companion of mTOR N-terminal" evidence="4">
    <location>
        <begin position="158"/>
        <end position="456"/>
    </location>
</feature>
<dbReference type="SMART" id="SM01307">
    <property type="entry name" value="RICTOR_M"/>
    <property type="match status" value="1"/>
</dbReference>
<evidence type="ECO:0000259" key="4">
    <source>
        <dbReference type="SMART" id="SM01308"/>
    </source>
</evidence>
<dbReference type="Proteomes" id="UP001219567">
    <property type="component" value="Chromosome 1"/>
</dbReference>
<protein>
    <submittedName>
        <fullName evidence="5">Uncharacterized protein</fullName>
    </submittedName>
</protein>
<name>A0AAJ5YRA1_9BASI</name>
<feature type="domain" description="Rapamycin-insensitive companion of mTOR middle" evidence="3">
    <location>
        <begin position="543"/>
        <end position="764"/>
    </location>
</feature>
<dbReference type="PANTHER" id="PTHR13298:SF11">
    <property type="entry name" value="RAPAMYCIN-INSENSITIVE COMPANION OF MTOR"/>
    <property type="match status" value="1"/>
</dbReference>
<dbReference type="Pfam" id="PF14666">
    <property type="entry name" value="RICTOR_M"/>
    <property type="match status" value="1"/>
</dbReference>
<evidence type="ECO:0000259" key="3">
    <source>
        <dbReference type="SMART" id="SM01307"/>
    </source>
</evidence>
<keyword evidence="6" id="KW-1185">Reference proteome</keyword>
<sequence>MEVQEVGMDRLKQLESVKKRLELEDHVAHGARSMLSVLQMQEASDSSLRDHVQRELHLAESNMVALQAQKQILESALYPNSDVTFLKPRAIRAVHGMGDLNEDRFLTPAYGLDQSVEHIRQLLGALVLILAQTWEGTDEYTQSAIKEVPTYRIARAQVNIMSCITSLLRRYPALCTELPNEAPSLLNSRALSLLLSRALVRDMSQISEREQALRFVRAWIPWTALDKDAWQVISDGLVRAMSAIAHEPEDPLYATVIETIAELAMIDPALVARTLSFGPLWRAVCEMPLARSAALIDCLLGLFESPSTRQFIGPNMDLAAALTGFTNVPSTTQENYDQQLSIAEQATLKTLSSWEGLMYLCSDEGVALKSVLAALHLDQPKIQSRILRALAQLLDSETSHFTRNASTQQDTKHEPPRIAASTLRDQYLALVLTLLLDAQLLPGLVFIIRESDKLRPSASHVLNLVFKRARLVFRDSSSELHTFSTLVHIVCDAYCSPHEQLTAKTALLAINAVEATLDSNFMQEKVVRQNTIEETRMQLDSSMDDIQFRSLVRDSMVTTSREHQVWNISIINELLDGPLQDARHFEEALFHTKLIRRLMSFLRPFSQRYAPLRADPANEQWTEIGRKFFRLLLLQHEGQIYLAEDRFLNEFREALEQLVTNAPDALFNVRAMRSTLVSGYFDFLRLFTESTVGLDLLHAARLFSPLVALSVIDGPQDFFIETLVRSMDYTLGSWPRLFLQKALTAGSEQVRLASTRHLSTQLWLDFQPQKWVISMLLDQLYDVAPQIRGSALDALREACKHPTMLNAVVIQRPFPYLFGDEDDPMHLLFMSQPAGFDDLLKSGYVTRQMNLWFRHQNLAYVGVAEEALARINEMNAPPLPPHFYGQLVATQAGCILLQGTDHIQQFKQQIRNVIEGYDVLHCKAAIWALVGHPITLTSGPNRIF</sequence>
<dbReference type="SMART" id="SM01303">
    <property type="entry name" value="RasGEF_N_2"/>
    <property type="match status" value="1"/>
</dbReference>
<gene>
    <name evidence="5" type="ORF">MYAM1_001402</name>
</gene>
<dbReference type="Pfam" id="PF14663">
    <property type="entry name" value="RasGEF_N_2"/>
    <property type="match status" value="1"/>
</dbReference>
<evidence type="ECO:0000256" key="2">
    <source>
        <dbReference type="SAM" id="Coils"/>
    </source>
</evidence>
<dbReference type="AlphaFoldDB" id="A0AAJ5YRA1"/>
<dbReference type="InterPro" id="IPR016024">
    <property type="entry name" value="ARM-type_fold"/>
</dbReference>
<feature type="coiled-coil region" evidence="2">
    <location>
        <begin position="49"/>
        <end position="76"/>
    </location>
</feature>
<accession>A0AAJ5YRA1</accession>
<dbReference type="EMBL" id="CP119943">
    <property type="protein sequence ID" value="WFC98670.1"/>
    <property type="molecule type" value="Genomic_DNA"/>
</dbReference>
<dbReference type="SMART" id="SM01308">
    <property type="entry name" value="RICTOR_N"/>
    <property type="match status" value="1"/>
</dbReference>
<reference evidence="5 6" key="1">
    <citation type="submission" date="2023-03" db="EMBL/GenBank/DDBJ databases">
        <title>Mating type loci evolution in Malassezia.</title>
        <authorList>
            <person name="Coelho M.A."/>
        </authorList>
    </citation>
    <scope>NUCLEOTIDE SEQUENCE [LARGE SCALE GENOMIC DNA]</scope>
    <source>
        <strain evidence="5 6">CBS 9725</strain>
    </source>
</reference>
<dbReference type="InterPro" id="IPR028267">
    <property type="entry name" value="Pianissimo_N"/>
</dbReference>
<dbReference type="InterPro" id="IPR028268">
    <property type="entry name" value="Pianissimo_fam"/>
</dbReference>
<proteinExistence type="inferred from homology"/>
<dbReference type="Pfam" id="PF14664">
    <property type="entry name" value="RICTOR_N"/>
    <property type="match status" value="1"/>
</dbReference>